<sequence>MGYKKKSKRKTAYSYGEGKKSAGVHNELEDFAMAQQHDDKQQETQHNKNKKNNDNWIYIGHGWTTTK</sequence>
<protein>
    <submittedName>
        <fullName evidence="2">Uncharacterized protein</fullName>
    </submittedName>
</protein>
<feature type="region of interest" description="Disordered" evidence="1">
    <location>
        <begin position="1"/>
        <end position="21"/>
    </location>
</feature>
<dbReference type="EMBL" id="JAYRBN010000116">
    <property type="protein sequence ID" value="KAL2721870.1"/>
    <property type="molecule type" value="Genomic_DNA"/>
</dbReference>
<feature type="compositionally biased region" description="Basic and acidic residues" evidence="1">
    <location>
        <begin position="36"/>
        <end position="46"/>
    </location>
</feature>
<name>A0ABD2APR2_VESMC</name>
<evidence type="ECO:0000313" key="2">
    <source>
        <dbReference type="EMBL" id="KAL2721870.1"/>
    </source>
</evidence>
<gene>
    <name evidence="2" type="ORF">V1477_020690</name>
</gene>
<reference evidence="2 3" key="1">
    <citation type="journal article" date="2024" name="Ann. Entomol. Soc. Am.">
        <title>Genomic analyses of the southern and eastern yellowjacket wasps (Hymenoptera: Vespidae) reveal evolutionary signatures of social life.</title>
        <authorList>
            <person name="Catto M.A."/>
            <person name="Caine P.B."/>
            <person name="Orr S.E."/>
            <person name="Hunt B.G."/>
            <person name="Goodisman M.A.D."/>
        </authorList>
    </citation>
    <scope>NUCLEOTIDE SEQUENCE [LARGE SCALE GENOMIC DNA]</scope>
    <source>
        <strain evidence="2">232</strain>
        <tissue evidence="2">Head and thorax</tissue>
    </source>
</reference>
<accession>A0ABD2APR2</accession>
<proteinExistence type="predicted"/>
<feature type="compositionally biased region" description="Basic residues" evidence="1">
    <location>
        <begin position="1"/>
        <end position="11"/>
    </location>
</feature>
<keyword evidence="3" id="KW-1185">Reference proteome</keyword>
<evidence type="ECO:0000313" key="3">
    <source>
        <dbReference type="Proteomes" id="UP001607303"/>
    </source>
</evidence>
<organism evidence="2 3">
    <name type="scientific">Vespula maculifrons</name>
    <name type="common">Eastern yellow jacket</name>
    <name type="synonym">Wasp</name>
    <dbReference type="NCBI Taxonomy" id="7453"/>
    <lineage>
        <taxon>Eukaryota</taxon>
        <taxon>Metazoa</taxon>
        <taxon>Ecdysozoa</taxon>
        <taxon>Arthropoda</taxon>
        <taxon>Hexapoda</taxon>
        <taxon>Insecta</taxon>
        <taxon>Pterygota</taxon>
        <taxon>Neoptera</taxon>
        <taxon>Endopterygota</taxon>
        <taxon>Hymenoptera</taxon>
        <taxon>Apocrita</taxon>
        <taxon>Aculeata</taxon>
        <taxon>Vespoidea</taxon>
        <taxon>Vespidae</taxon>
        <taxon>Vespinae</taxon>
        <taxon>Vespula</taxon>
    </lineage>
</organism>
<dbReference type="Proteomes" id="UP001607303">
    <property type="component" value="Unassembled WGS sequence"/>
</dbReference>
<feature type="region of interest" description="Disordered" evidence="1">
    <location>
        <begin position="35"/>
        <end position="67"/>
    </location>
</feature>
<dbReference type="AlphaFoldDB" id="A0ABD2APR2"/>
<comment type="caution">
    <text evidence="2">The sequence shown here is derived from an EMBL/GenBank/DDBJ whole genome shotgun (WGS) entry which is preliminary data.</text>
</comment>
<evidence type="ECO:0000256" key="1">
    <source>
        <dbReference type="SAM" id="MobiDB-lite"/>
    </source>
</evidence>